<name>A0ABT0MA84_9BACL</name>
<keyword evidence="3" id="KW-1185">Reference proteome</keyword>
<feature type="transmembrane region" description="Helical" evidence="1">
    <location>
        <begin position="69"/>
        <end position="89"/>
    </location>
</feature>
<proteinExistence type="predicted"/>
<protein>
    <recommendedName>
        <fullName evidence="4">LSM domain-containing protein</fullName>
    </recommendedName>
</protein>
<keyword evidence="1" id="KW-1133">Transmembrane helix</keyword>
<evidence type="ECO:0000313" key="2">
    <source>
        <dbReference type="EMBL" id="MCL1631773.1"/>
    </source>
</evidence>
<organism evidence="2 3">
    <name type="scientific">Sporolactobacillus mangiferae</name>
    <dbReference type="NCBI Taxonomy" id="2940498"/>
    <lineage>
        <taxon>Bacteria</taxon>
        <taxon>Bacillati</taxon>
        <taxon>Bacillota</taxon>
        <taxon>Bacilli</taxon>
        <taxon>Bacillales</taxon>
        <taxon>Sporolactobacillaceae</taxon>
        <taxon>Sporolactobacillus</taxon>
    </lineage>
</organism>
<sequence>MAHPNYWEDLINQPVEIQCSDGSIHYGIVESFDQNNVYLKPLTNDQHEINENRGGNDERFYGFGFGPQAFLGGFAGGLLGVGLGSIIGVRPWPLYPPRPYYGPGPRPPYYGGYYGSGPGSFYY</sequence>
<evidence type="ECO:0008006" key="4">
    <source>
        <dbReference type="Google" id="ProtNLM"/>
    </source>
</evidence>
<evidence type="ECO:0000313" key="3">
    <source>
        <dbReference type="Proteomes" id="UP001203004"/>
    </source>
</evidence>
<dbReference type="Proteomes" id="UP001203004">
    <property type="component" value="Unassembled WGS sequence"/>
</dbReference>
<dbReference type="RefSeq" id="WP_249100416.1">
    <property type="nucleotide sequence ID" value="NZ_JAMAST010000006.1"/>
</dbReference>
<keyword evidence="1" id="KW-0472">Membrane</keyword>
<keyword evidence="1" id="KW-0812">Transmembrane</keyword>
<accession>A0ABT0MA84</accession>
<dbReference type="EMBL" id="JAMAST010000006">
    <property type="protein sequence ID" value="MCL1631773.1"/>
    <property type="molecule type" value="Genomic_DNA"/>
</dbReference>
<comment type="caution">
    <text evidence="2">The sequence shown here is derived from an EMBL/GenBank/DDBJ whole genome shotgun (WGS) entry which is preliminary data.</text>
</comment>
<reference evidence="2 3" key="1">
    <citation type="submission" date="2022-05" db="EMBL/GenBank/DDBJ databases">
        <title>Sporolactobacillus sp nov CPB3-1, isolated from tree bark (Mangifera indica L.).</title>
        <authorList>
            <person name="Phuengjayaem S."/>
            <person name="Tanasupawat S."/>
        </authorList>
    </citation>
    <scope>NUCLEOTIDE SEQUENCE [LARGE SCALE GENOMIC DNA]</scope>
    <source>
        <strain evidence="2 3">CPB3-1</strain>
    </source>
</reference>
<evidence type="ECO:0000256" key="1">
    <source>
        <dbReference type="SAM" id="Phobius"/>
    </source>
</evidence>
<gene>
    <name evidence="2" type="ORF">M3N64_07400</name>
</gene>